<dbReference type="GO" id="GO:0051539">
    <property type="term" value="F:4 iron, 4 sulfur cluster binding"/>
    <property type="evidence" value="ECO:0007669"/>
    <property type="project" value="UniProtKB-KW"/>
</dbReference>
<dbReference type="PANTHER" id="PTHR43273">
    <property type="entry name" value="ANAEROBIC SULFATASE-MATURATING ENZYME HOMOLOG ASLB-RELATED"/>
    <property type="match status" value="1"/>
</dbReference>
<evidence type="ECO:0000256" key="4">
    <source>
        <dbReference type="ARBA" id="ARBA00022723"/>
    </source>
</evidence>
<dbReference type="SUPFAM" id="SSF102114">
    <property type="entry name" value="Radical SAM enzymes"/>
    <property type="match status" value="1"/>
</dbReference>
<evidence type="ECO:0000313" key="9">
    <source>
        <dbReference type="EMBL" id="TDW07568.1"/>
    </source>
</evidence>
<evidence type="ECO:0000256" key="1">
    <source>
        <dbReference type="ARBA" id="ARBA00001966"/>
    </source>
</evidence>
<organism evidence="9 10">
    <name type="scientific">Halanaerobium saccharolyticum</name>
    <dbReference type="NCBI Taxonomy" id="43595"/>
    <lineage>
        <taxon>Bacteria</taxon>
        <taxon>Bacillati</taxon>
        <taxon>Bacillota</taxon>
        <taxon>Clostridia</taxon>
        <taxon>Halanaerobiales</taxon>
        <taxon>Halanaerobiaceae</taxon>
        <taxon>Halanaerobium</taxon>
    </lineage>
</organism>
<dbReference type="InterPro" id="IPR023867">
    <property type="entry name" value="Sulphatase_maturase_rSAM"/>
</dbReference>
<sequence>MKVKKQHFNLMAFPAGPVCNLDCEYCYYLKKTELYPEKSDFQMSEGTLEEYIKQYIEAQAGPVVNFGWQGGEPTLRGLDFFKKAVELQKKYAPDSWKIENSIQTNAVLIDDQWAEFLKENNFLVGVSLDGPAELHNRYRKDKESKGTHQKVMAGIEKLKEYEVVYNILAVVNDLNTKNPKEVYQFFKEIGTDFIQFIPIVEQDQDGNIISRSVGSKEYGKFLIGVFNEWIDDLGDIYVQIFEEALSAWAGFGANLCVFSEECGKGPVMEYNGDLYACDHFVESEFKLGNINDKSILEMMNSEQQKQFGKAKKKKLNKKCLECEYLFFCNGGCPKNRIVDTGDDYKLNYLCEGYKLFFNYVNPFMKKLAQMVKQRKSPSVMKKEMQNLYQEKWNAGRNDPCPCGSGKKYKKCCL</sequence>
<dbReference type="Pfam" id="PF04055">
    <property type="entry name" value="Radical_SAM"/>
    <property type="match status" value="1"/>
</dbReference>
<keyword evidence="4" id="KW-0479">Metal-binding</keyword>
<keyword evidence="2" id="KW-0004">4Fe-4S</keyword>
<evidence type="ECO:0000259" key="8">
    <source>
        <dbReference type="PROSITE" id="PS51918"/>
    </source>
</evidence>
<dbReference type="AlphaFoldDB" id="A0A4R7Z7F0"/>
<dbReference type="RefSeq" id="WP_111570965.1">
    <property type="nucleotide sequence ID" value="NZ_QLME01000002.1"/>
</dbReference>
<dbReference type="SUPFAM" id="SSF103642">
    <property type="entry name" value="Sec-C motif"/>
    <property type="match status" value="1"/>
</dbReference>
<dbReference type="OrthoDB" id="9808591at2"/>
<reference evidence="9 10" key="1">
    <citation type="submission" date="2019-03" db="EMBL/GenBank/DDBJ databases">
        <title>Subsurface microbial communities from deep shales in Ohio and West Virginia, USA.</title>
        <authorList>
            <person name="Wrighton K."/>
        </authorList>
    </citation>
    <scope>NUCLEOTIDE SEQUENCE [LARGE SCALE GENOMIC DNA]</scope>
    <source>
        <strain evidence="9 10">MSL9.2</strain>
    </source>
</reference>
<dbReference type="NCBIfam" id="TIGR04085">
    <property type="entry name" value="rSAM_more_4Fe4S"/>
    <property type="match status" value="1"/>
</dbReference>
<dbReference type="Gene3D" id="3.20.20.70">
    <property type="entry name" value="Aldolase class I"/>
    <property type="match status" value="1"/>
</dbReference>
<accession>A0A4R7Z7F0</accession>
<feature type="domain" description="Radical SAM core" evidence="8">
    <location>
        <begin position="3"/>
        <end position="231"/>
    </location>
</feature>
<comment type="cofactor">
    <cofactor evidence="1">
        <name>[4Fe-4S] cluster</name>
        <dbReference type="ChEBI" id="CHEBI:49883"/>
    </cofactor>
</comment>
<evidence type="ECO:0000256" key="7">
    <source>
        <dbReference type="ARBA" id="ARBA00023601"/>
    </source>
</evidence>
<comment type="similarity">
    <text evidence="7">Belongs to the radical SAM superfamily. Anaerobic sulfatase-maturating enzyme family.</text>
</comment>
<dbReference type="SFLD" id="SFLDG01386">
    <property type="entry name" value="main_SPASM_domain-containing"/>
    <property type="match status" value="1"/>
</dbReference>
<dbReference type="NCBIfam" id="TIGR03942">
    <property type="entry name" value="sulfatase_rSAM"/>
    <property type="match status" value="1"/>
</dbReference>
<proteinExistence type="inferred from homology"/>
<keyword evidence="3" id="KW-0949">S-adenosyl-L-methionine</keyword>
<dbReference type="EMBL" id="SODA01000001">
    <property type="protein sequence ID" value="TDW07568.1"/>
    <property type="molecule type" value="Genomic_DNA"/>
</dbReference>
<dbReference type="CDD" id="cd21120">
    <property type="entry name" value="SPASM_anSME"/>
    <property type="match status" value="1"/>
</dbReference>
<comment type="caution">
    <text evidence="9">The sequence shown here is derived from an EMBL/GenBank/DDBJ whole genome shotgun (WGS) entry which is preliminary data.</text>
</comment>
<evidence type="ECO:0000256" key="6">
    <source>
        <dbReference type="ARBA" id="ARBA00023014"/>
    </source>
</evidence>
<name>A0A4R7Z7F0_9FIRM</name>
<dbReference type="Pfam" id="PF02810">
    <property type="entry name" value="SEC-C"/>
    <property type="match status" value="1"/>
</dbReference>
<dbReference type="SFLD" id="SFLDG01072">
    <property type="entry name" value="dehydrogenase_like"/>
    <property type="match status" value="1"/>
</dbReference>
<dbReference type="Proteomes" id="UP000294697">
    <property type="component" value="Unassembled WGS sequence"/>
</dbReference>
<dbReference type="InterPro" id="IPR023885">
    <property type="entry name" value="4Fe4S-binding_SPASM_dom"/>
</dbReference>
<evidence type="ECO:0000313" key="10">
    <source>
        <dbReference type="Proteomes" id="UP000294697"/>
    </source>
</evidence>
<evidence type="ECO:0000256" key="3">
    <source>
        <dbReference type="ARBA" id="ARBA00022691"/>
    </source>
</evidence>
<dbReference type="CDD" id="cd01335">
    <property type="entry name" value="Radical_SAM"/>
    <property type="match status" value="1"/>
</dbReference>
<evidence type="ECO:0000256" key="2">
    <source>
        <dbReference type="ARBA" id="ARBA00022485"/>
    </source>
</evidence>
<dbReference type="InterPro" id="IPR013785">
    <property type="entry name" value="Aldolase_TIM"/>
</dbReference>
<keyword evidence="5" id="KW-0408">Iron</keyword>
<dbReference type="PANTHER" id="PTHR43273:SF3">
    <property type="entry name" value="ANAEROBIC SULFATASE-MATURATING ENZYME HOMOLOG ASLB-RELATED"/>
    <property type="match status" value="1"/>
</dbReference>
<keyword evidence="6" id="KW-0411">Iron-sulfur</keyword>
<protein>
    <recommendedName>
        <fullName evidence="8">Radical SAM core domain-containing protein</fullName>
    </recommendedName>
</protein>
<dbReference type="GO" id="GO:0016491">
    <property type="term" value="F:oxidoreductase activity"/>
    <property type="evidence" value="ECO:0007669"/>
    <property type="project" value="InterPro"/>
</dbReference>
<dbReference type="SFLD" id="SFLDF00285">
    <property type="entry name" value="anaerobic_Ser-type_sulfatase-m"/>
    <property type="match status" value="1"/>
</dbReference>
<evidence type="ECO:0000256" key="5">
    <source>
        <dbReference type="ARBA" id="ARBA00023004"/>
    </source>
</evidence>
<dbReference type="Pfam" id="PF13186">
    <property type="entry name" value="SPASM"/>
    <property type="match status" value="1"/>
</dbReference>
<dbReference type="SFLD" id="SFLDG01384">
    <property type="entry name" value="thioether_bond_formation_requi"/>
    <property type="match status" value="1"/>
</dbReference>
<dbReference type="SFLD" id="SFLDS00029">
    <property type="entry name" value="Radical_SAM"/>
    <property type="match status" value="1"/>
</dbReference>
<dbReference type="InterPro" id="IPR058240">
    <property type="entry name" value="rSAM_sf"/>
</dbReference>
<dbReference type="InterPro" id="IPR007197">
    <property type="entry name" value="rSAM"/>
</dbReference>
<dbReference type="SFLD" id="SFLDG01067">
    <property type="entry name" value="SPASM/twitch_domain_containing"/>
    <property type="match status" value="1"/>
</dbReference>
<dbReference type="InterPro" id="IPR034491">
    <property type="entry name" value="Anaerob_Ser_sulfatase-maturase"/>
</dbReference>
<dbReference type="PROSITE" id="PS51918">
    <property type="entry name" value="RADICAL_SAM"/>
    <property type="match status" value="1"/>
</dbReference>
<dbReference type="GO" id="GO:0046872">
    <property type="term" value="F:metal ion binding"/>
    <property type="evidence" value="ECO:0007669"/>
    <property type="project" value="UniProtKB-KW"/>
</dbReference>
<dbReference type="InterPro" id="IPR047207">
    <property type="entry name" value="SPASM_anSME"/>
</dbReference>
<dbReference type="InterPro" id="IPR004027">
    <property type="entry name" value="SEC_C_motif"/>
</dbReference>
<gene>
    <name evidence="9" type="ORF">C8C77_10137</name>
</gene>